<dbReference type="PANTHER" id="PTHR30146">
    <property type="entry name" value="LACI-RELATED TRANSCRIPTIONAL REPRESSOR"/>
    <property type="match status" value="1"/>
</dbReference>
<evidence type="ECO:0000313" key="6">
    <source>
        <dbReference type="EMBL" id="POQ99672.1"/>
    </source>
</evidence>
<keyword evidence="4" id="KW-0804">Transcription</keyword>
<keyword evidence="3" id="KW-0238">DNA-binding</keyword>
<dbReference type="InterPro" id="IPR046335">
    <property type="entry name" value="LacI/GalR-like_sensor"/>
</dbReference>
<dbReference type="SUPFAM" id="SSF47413">
    <property type="entry name" value="lambda repressor-like DNA-binding domains"/>
    <property type="match status" value="1"/>
</dbReference>
<dbReference type="CDD" id="cd01392">
    <property type="entry name" value="HTH_LacI"/>
    <property type="match status" value="1"/>
</dbReference>
<dbReference type="SUPFAM" id="SSF53822">
    <property type="entry name" value="Periplasmic binding protein-like I"/>
    <property type="match status" value="1"/>
</dbReference>
<organism evidence="6 7">
    <name type="scientific">Alkalispirochaeta sphaeroplastigenens</name>
    <dbReference type="NCBI Taxonomy" id="1187066"/>
    <lineage>
        <taxon>Bacteria</taxon>
        <taxon>Pseudomonadati</taxon>
        <taxon>Spirochaetota</taxon>
        <taxon>Spirochaetia</taxon>
        <taxon>Spirochaetales</taxon>
        <taxon>Spirochaetaceae</taxon>
        <taxon>Alkalispirochaeta</taxon>
    </lineage>
</organism>
<dbReference type="PROSITE" id="PS00356">
    <property type="entry name" value="HTH_LACI_1"/>
    <property type="match status" value="1"/>
</dbReference>
<dbReference type="GO" id="GO:0000976">
    <property type="term" value="F:transcription cis-regulatory region binding"/>
    <property type="evidence" value="ECO:0007669"/>
    <property type="project" value="TreeGrafter"/>
</dbReference>
<evidence type="ECO:0000256" key="1">
    <source>
        <dbReference type="ARBA" id="ARBA00022491"/>
    </source>
</evidence>
<evidence type="ECO:0000313" key="7">
    <source>
        <dbReference type="Proteomes" id="UP000237350"/>
    </source>
</evidence>
<dbReference type="Pfam" id="PF13377">
    <property type="entry name" value="Peripla_BP_3"/>
    <property type="match status" value="1"/>
</dbReference>
<dbReference type="PANTHER" id="PTHR30146:SF148">
    <property type="entry name" value="HTH-TYPE TRANSCRIPTIONAL REPRESSOR PURR-RELATED"/>
    <property type="match status" value="1"/>
</dbReference>
<evidence type="ECO:0000259" key="5">
    <source>
        <dbReference type="PROSITE" id="PS50932"/>
    </source>
</evidence>
<sequence length="382" mass="42710">MTPPVSRDTIEEIVCANDFLSFFIVREFFEMATIKDVANRAGVSPTTVSHIINKTRHVSDELTSRVMAAIEDLDYRPYGLARSLRRRQSRTVGVLVPDNTNPYFAEVARLLEDRFFDQGYNVIICNTEQNPQKELAYLQLLIDKAVEGAIFVSTGNDPEAIEMLRRQRMACVLVDRDIPDLPLDRVVTDNQKGAEVATDYLLGQGHRRILCIAGPQGIASTEDRLRGYQRAMERADLPQLISHGDFRIQSGLQKFLDQCDTGDLPSAVFASNDLMALGVLHGAAKRGMRVPHDLSVIGFDDIHLAEYAVPALTTLRQEKSQIVEAATTLLLERIASLHRHDHTPEIQADLPSQSPVHHRVLAPTLIIRESSGPASQREHDYL</sequence>
<dbReference type="Gene3D" id="1.10.260.40">
    <property type="entry name" value="lambda repressor-like DNA-binding domains"/>
    <property type="match status" value="1"/>
</dbReference>
<dbReference type="InterPro" id="IPR028082">
    <property type="entry name" value="Peripla_BP_I"/>
</dbReference>
<dbReference type="PROSITE" id="PS50932">
    <property type="entry name" value="HTH_LACI_2"/>
    <property type="match status" value="1"/>
</dbReference>
<gene>
    <name evidence="6" type="ORF">AU468_10200</name>
</gene>
<evidence type="ECO:0000256" key="2">
    <source>
        <dbReference type="ARBA" id="ARBA00023015"/>
    </source>
</evidence>
<keyword evidence="2" id="KW-0805">Transcription regulation</keyword>
<dbReference type="GO" id="GO:0003700">
    <property type="term" value="F:DNA-binding transcription factor activity"/>
    <property type="evidence" value="ECO:0007669"/>
    <property type="project" value="TreeGrafter"/>
</dbReference>
<name>A0A2S4JJF2_9SPIO</name>
<accession>A0A2S4JJF2</accession>
<dbReference type="Pfam" id="PF00356">
    <property type="entry name" value="LacI"/>
    <property type="match status" value="1"/>
</dbReference>
<keyword evidence="1" id="KW-0678">Repressor</keyword>
<protein>
    <recommendedName>
        <fullName evidence="5">HTH lacI-type domain-containing protein</fullName>
    </recommendedName>
</protein>
<dbReference type="SMART" id="SM00354">
    <property type="entry name" value="HTH_LACI"/>
    <property type="match status" value="1"/>
</dbReference>
<feature type="domain" description="HTH lacI-type" evidence="5">
    <location>
        <begin position="32"/>
        <end position="86"/>
    </location>
</feature>
<dbReference type="EMBL" id="LPWH01000093">
    <property type="protein sequence ID" value="POQ99672.1"/>
    <property type="molecule type" value="Genomic_DNA"/>
</dbReference>
<dbReference type="InterPro" id="IPR000843">
    <property type="entry name" value="HTH_LacI"/>
</dbReference>
<dbReference type="AlphaFoldDB" id="A0A2S4JJF2"/>
<dbReference type="InterPro" id="IPR010982">
    <property type="entry name" value="Lambda_DNA-bd_dom_sf"/>
</dbReference>
<dbReference type="Proteomes" id="UP000237350">
    <property type="component" value="Unassembled WGS sequence"/>
</dbReference>
<evidence type="ECO:0000256" key="3">
    <source>
        <dbReference type="ARBA" id="ARBA00023125"/>
    </source>
</evidence>
<dbReference type="Gene3D" id="3.40.50.2300">
    <property type="match status" value="2"/>
</dbReference>
<comment type="caution">
    <text evidence="6">The sequence shown here is derived from an EMBL/GenBank/DDBJ whole genome shotgun (WGS) entry which is preliminary data.</text>
</comment>
<keyword evidence="7" id="KW-1185">Reference proteome</keyword>
<dbReference type="PRINTS" id="PR00036">
    <property type="entry name" value="HTHLACI"/>
</dbReference>
<evidence type="ECO:0000256" key="4">
    <source>
        <dbReference type="ARBA" id="ARBA00023163"/>
    </source>
</evidence>
<proteinExistence type="predicted"/>
<reference evidence="7" key="1">
    <citation type="submission" date="2015-12" db="EMBL/GenBank/DDBJ databases">
        <authorList>
            <person name="Lodha T.D."/>
            <person name="Chintalapati S."/>
            <person name="Chintalapati V.R."/>
            <person name="Sravanthi T."/>
        </authorList>
    </citation>
    <scope>NUCLEOTIDE SEQUENCE [LARGE SCALE GENOMIC DNA]</scope>
    <source>
        <strain evidence="7">JC133</strain>
    </source>
</reference>